<evidence type="ECO:0000256" key="1">
    <source>
        <dbReference type="SAM" id="MobiDB-lite"/>
    </source>
</evidence>
<keyword evidence="2" id="KW-1133">Transmembrane helix</keyword>
<proteinExistence type="predicted"/>
<reference evidence="3" key="2">
    <citation type="submission" date="2025-09" db="UniProtKB">
        <authorList>
            <consortium name="Ensembl"/>
        </authorList>
    </citation>
    <scope>IDENTIFICATION</scope>
</reference>
<feature type="region of interest" description="Disordered" evidence="1">
    <location>
        <begin position="1"/>
        <end position="25"/>
    </location>
</feature>
<protein>
    <recommendedName>
        <fullName evidence="5">SFI1 centrin binding protein</fullName>
    </recommendedName>
</protein>
<evidence type="ECO:0000313" key="4">
    <source>
        <dbReference type="Proteomes" id="UP000261620"/>
    </source>
</evidence>
<dbReference type="Ensembl" id="ENSMMOT00000029225.1">
    <property type="protein sequence ID" value="ENSMMOP00000028740.1"/>
    <property type="gene ID" value="ENSMMOG00000021681.1"/>
</dbReference>
<dbReference type="AlphaFoldDB" id="A0A3Q3XHZ9"/>
<dbReference type="PANTHER" id="PTHR22028:SF4">
    <property type="entry name" value="PROTEIN SFI1 HOMOLOG"/>
    <property type="match status" value="1"/>
</dbReference>
<dbReference type="InterPro" id="IPR052270">
    <property type="entry name" value="CACF_protein"/>
</dbReference>
<evidence type="ECO:0000256" key="2">
    <source>
        <dbReference type="SAM" id="Phobius"/>
    </source>
</evidence>
<keyword evidence="2" id="KW-0812">Transmembrane</keyword>
<dbReference type="STRING" id="94237.ENSMMOP00000028740"/>
<reference evidence="3" key="1">
    <citation type="submission" date="2025-08" db="UniProtKB">
        <authorList>
            <consortium name="Ensembl"/>
        </authorList>
    </citation>
    <scope>IDENTIFICATION</scope>
</reference>
<sequence length="358" mass="43709">MESNARKSDSGRLRPSSVSCSEEKKQVRKIHARKVPYRVGYSWNKGGRLKELRIRHLARKFLKIWIENTFGQILPHEARSHYNSVLLRKAFEGWRDEWWTSRREWSLTMRAECHYRYYLYNLAFKSWRAFIPLQKEKKSRVQNTQSLGMSVERILVLTILCHFHLYRFSWRLWQTRLQQHKVLYSLEEQVLKQRALTIQRRTWLQWKETYIAACCQKEREYKASLHFNHRLKRKTIHCWKRYVDLIQTKRKSQGHISYVIHAITLVHIQMLTYIFKLQFIFLVLALVRRVCHSQLVRSFWTKWSSALYHKRREEERLQTAGYYAGQSPEHRAQQHWKACILNTKHTLFCFLYQLQHQK</sequence>
<feature type="compositionally biased region" description="Basic and acidic residues" evidence="1">
    <location>
        <begin position="1"/>
        <end position="12"/>
    </location>
</feature>
<dbReference type="OMA" id="WINYISC"/>
<name>A0A3Q3XHZ9_MOLML</name>
<keyword evidence="4" id="KW-1185">Reference proteome</keyword>
<organism evidence="3 4">
    <name type="scientific">Mola mola</name>
    <name type="common">Ocean sunfish</name>
    <name type="synonym">Tetraodon mola</name>
    <dbReference type="NCBI Taxonomy" id="94237"/>
    <lineage>
        <taxon>Eukaryota</taxon>
        <taxon>Metazoa</taxon>
        <taxon>Chordata</taxon>
        <taxon>Craniata</taxon>
        <taxon>Vertebrata</taxon>
        <taxon>Euteleostomi</taxon>
        <taxon>Actinopterygii</taxon>
        <taxon>Neopterygii</taxon>
        <taxon>Teleostei</taxon>
        <taxon>Neoteleostei</taxon>
        <taxon>Acanthomorphata</taxon>
        <taxon>Eupercaria</taxon>
        <taxon>Tetraodontiformes</taxon>
        <taxon>Molidae</taxon>
        <taxon>Mola</taxon>
    </lineage>
</organism>
<evidence type="ECO:0000313" key="3">
    <source>
        <dbReference type="Ensembl" id="ENSMMOP00000028740.1"/>
    </source>
</evidence>
<dbReference type="PANTHER" id="PTHR22028">
    <property type="entry name" value="SFI1 SPINDLE BODY DOMAIN-CONTAINING PROTEIN-RELATED"/>
    <property type="match status" value="1"/>
</dbReference>
<feature type="transmembrane region" description="Helical" evidence="2">
    <location>
        <begin position="258"/>
        <end position="287"/>
    </location>
</feature>
<dbReference type="Proteomes" id="UP000261620">
    <property type="component" value="Unplaced"/>
</dbReference>
<accession>A0A3Q3XHZ9</accession>
<dbReference type="GO" id="GO:0019902">
    <property type="term" value="F:phosphatase binding"/>
    <property type="evidence" value="ECO:0007669"/>
    <property type="project" value="TreeGrafter"/>
</dbReference>
<keyword evidence="2" id="KW-0472">Membrane</keyword>
<evidence type="ECO:0008006" key="5">
    <source>
        <dbReference type="Google" id="ProtNLM"/>
    </source>
</evidence>